<dbReference type="Proteomes" id="UP000735874">
    <property type="component" value="Unassembled WGS sequence"/>
</dbReference>
<gene>
    <name evidence="1" type="ORF">PC113_g19306</name>
    <name evidence="2" type="ORF">PC115_g13543</name>
    <name evidence="3" type="ORF">PC118_g18931</name>
    <name evidence="4" type="ORF">PC129_g17935</name>
</gene>
<evidence type="ECO:0000313" key="1">
    <source>
        <dbReference type="EMBL" id="KAG2840242.1"/>
    </source>
</evidence>
<evidence type="ECO:0000313" key="5">
    <source>
        <dbReference type="Proteomes" id="UP000774804"/>
    </source>
</evidence>
<reference evidence="2" key="1">
    <citation type="submission" date="2018-10" db="EMBL/GenBank/DDBJ databases">
        <title>Effector identification in a new, highly contiguous assembly of the strawberry crown rot pathogen Phytophthora cactorum.</title>
        <authorList>
            <person name="Armitage A.D."/>
            <person name="Nellist C.F."/>
            <person name="Bates H."/>
            <person name="Vickerstaff R.J."/>
            <person name="Harrison R.J."/>
        </authorList>
    </citation>
    <scope>NUCLEOTIDE SEQUENCE</scope>
    <source>
        <strain evidence="1">15-7</strain>
        <strain evidence="2">4032</strain>
        <strain evidence="3">P415</strain>
        <strain evidence="4">P421</strain>
    </source>
</reference>
<organism evidence="2 5">
    <name type="scientific">Phytophthora cactorum</name>
    <dbReference type="NCBI Taxonomy" id="29920"/>
    <lineage>
        <taxon>Eukaryota</taxon>
        <taxon>Sar</taxon>
        <taxon>Stramenopiles</taxon>
        <taxon>Oomycota</taxon>
        <taxon>Peronosporomycetes</taxon>
        <taxon>Peronosporales</taxon>
        <taxon>Peronosporaceae</taxon>
        <taxon>Phytophthora</taxon>
    </lineage>
</organism>
<dbReference type="Proteomes" id="UP000774804">
    <property type="component" value="Unassembled WGS sequence"/>
</dbReference>
<name>A0A8T1BXQ9_9STRA</name>
<comment type="caution">
    <text evidence="2">The sequence shown here is derived from an EMBL/GenBank/DDBJ whole genome shotgun (WGS) entry which is preliminary data.</text>
</comment>
<dbReference type="EMBL" id="RCMG01000976">
    <property type="protein sequence ID" value="KAG2840242.1"/>
    <property type="molecule type" value="Genomic_DNA"/>
</dbReference>
<dbReference type="Proteomes" id="UP000760860">
    <property type="component" value="Unassembled WGS sequence"/>
</dbReference>
<protein>
    <submittedName>
        <fullName evidence="2">Uncharacterized protein</fullName>
    </submittedName>
</protein>
<dbReference type="EMBL" id="RCMV01001002">
    <property type="protein sequence ID" value="KAG3211076.1"/>
    <property type="molecule type" value="Genomic_DNA"/>
</dbReference>
<evidence type="ECO:0000313" key="4">
    <source>
        <dbReference type="EMBL" id="KAG3211076.1"/>
    </source>
</evidence>
<evidence type="ECO:0000313" key="2">
    <source>
        <dbReference type="EMBL" id="KAG2908549.1"/>
    </source>
</evidence>
<dbReference type="EMBL" id="RCML01000979">
    <property type="protein sequence ID" value="KAG2966843.1"/>
    <property type="molecule type" value="Genomic_DNA"/>
</dbReference>
<dbReference type="AlphaFoldDB" id="A0A8T1BXQ9"/>
<proteinExistence type="predicted"/>
<dbReference type="EMBL" id="RCMI01000486">
    <property type="protein sequence ID" value="KAG2908549.1"/>
    <property type="molecule type" value="Genomic_DNA"/>
</dbReference>
<sequence>MFGRSTSSLCRIFLCMVDYVDEIYKSKQFFHSKLAESRMDLYCAAISTRTHTVSTYNEVYTAVTNEFTASLFKT</sequence>
<dbReference type="Proteomes" id="UP000697107">
    <property type="component" value="Unassembled WGS sequence"/>
</dbReference>
<accession>A0A8T1BXQ9</accession>
<evidence type="ECO:0000313" key="3">
    <source>
        <dbReference type="EMBL" id="KAG2966843.1"/>
    </source>
</evidence>